<organism evidence="3 4">
    <name type="scientific">Haloplanus aerogenes</name>
    <dbReference type="NCBI Taxonomy" id="660522"/>
    <lineage>
        <taxon>Archaea</taxon>
        <taxon>Methanobacteriati</taxon>
        <taxon>Methanobacteriota</taxon>
        <taxon>Stenosarchaea group</taxon>
        <taxon>Halobacteria</taxon>
        <taxon>Halobacteriales</taxon>
        <taxon>Haloferacaceae</taxon>
        <taxon>Haloplanus</taxon>
    </lineage>
</organism>
<dbReference type="KEGG" id="haer:DU502_03360"/>
<proteinExistence type="predicted"/>
<dbReference type="Gene3D" id="3.40.50.620">
    <property type="entry name" value="HUPs"/>
    <property type="match status" value="1"/>
</dbReference>
<evidence type="ECO:0000256" key="1">
    <source>
        <dbReference type="SAM" id="MobiDB-lite"/>
    </source>
</evidence>
<keyword evidence="2" id="KW-0378">Hydrolase</keyword>
<reference evidence="3 4" key="1">
    <citation type="journal article" date="2015" name="Stand. Genomic Sci.">
        <title>Genomic Encyclopedia of Bacterial and Archaeal Type Strains, Phase III: the genomes of soil and plant-associated and newly described type strains.</title>
        <authorList>
            <person name="Whitman W.B."/>
            <person name="Woyke T."/>
            <person name="Klenk H.P."/>
            <person name="Zhou Y."/>
            <person name="Lilburn T.G."/>
            <person name="Beck B.J."/>
            <person name="De Vos P."/>
            <person name="Vandamme P."/>
            <person name="Eisen J.A."/>
            <person name="Garrity G."/>
            <person name="Hugenholtz P."/>
            <person name="Kyrpides N.C."/>
        </authorList>
    </citation>
    <scope>NUCLEOTIDE SEQUENCE [LARGE SCALE GENOMIC DNA]</scope>
    <source>
        <strain evidence="3 4">CGMCC 1.10124</strain>
    </source>
</reference>
<evidence type="ECO:0000313" key="4">
    <source>
        <dbReference type="Proteomes" id="UP000277326"/>
    </source>
</evidence>
<evidence type="ECO:0000313" key="2">
    <source>
        <dbReference type="EMBL" id="AZH24476.1"/>
    </source>
</evidence>
<dbReference type="Proteomes" id="UP000282007">
    <property type="component" value="Chromosome"/>
</dbReference>
<dbReference type="EMBL" id="REFS01000002">
    <property type="protein sequence ID" value="RMB23876.1"/>
    <property type="molecule type" value="Genomic_DNA"/>
</dbReference>
<dbReference type="Proteomes" id="UP000277326">
    <property type="component" value="Unassembled WGS sequence"/>
</dbReference>
<evidence type="ECO:0000313" key="5">
    <source>
        <dbReference type="Proteomes" id="UP000282007"/>
    </source>
</evidence>
<protein>
    <submittedName>
        <fullName evidence="2">Alpha hydrolase</fullName>
    </submittedName>
</protein>
<sequence length="214" mass="23521">MDVALLYSGGKDSTLAALLLDRFYDVTLVTGTFGVTDDWRHAERAAERLDYPFSHLELDPAVAADAVDRMLDDGYPRNGIQMVHEHALERAAELDATAVADGTRRDDRAPTIPRSTAQSLEDRHGVDYLAPLAGFGRGAVDRLVEATLDVETGPSEAIPRADYEAELRALLVERGEVVERVFPPHDQTHVRGIRRPSDDADSRDPSDHAPDTPK</sequence>
<reference evidence="3" key="3">
    <citation type="submission" date="2018-10" db="EMBL/GenBank/DDBJ databases">
        <authorList>
            <person name="Whitman W."/>
            <person name="Huntemann M."/>
            <person name="Clum A."/>
            <person name="Pillay M."/>
            <person name="Palaniappan K."/>
            <person name="Varghese N."/>
            <person name="Mikhailova N."/>
            <person name="Stamatis D."/>
            <person name="Reddy T."/>
            <person name="Daum C."/>
            <person name="Shapiro N."/>
            <person name="Ivanova N."/>
            <person name="Kyrpides N."/>
            <person name="Woyke T."/>
        </authorList>
    </citation>
    <scope>NUCLEOTIDE SEQUENCE</scope>
    <source>
        <strain evidence="3">CGMCC 1.10124</strain>
    </source>
</reference>
<gene>
    <name evidence="3" type="ORF">ATH50_1106</name>
    <name evidence="2" type="ORF">DU502_03360</name>
</gene>
<dbReference type="NCBIfam" id="NF011155">
    <property type="entry name" value="PRK14561.1"/>
    <property type="match status" value="1"/>
</dbReference>
<evidence type="ECO:0000313" key="3">
    <source>
        <dbReference type="EMBL" id="RMB23876.1"/>
    </source>
</evidence>
<feature type="region of interest" description="Disordered" evidence="1">
    <location>
        <begin position="184"/>
        <end position="214"/>
    </location>
</feature>
<accession>A0A3M0DWY6</accession>
<dbReference type="OrthoDB" id="108920at2157"/>
<reference evidence="2 5" key="2">
    <citation type="submission" date="2018-07" db="EMBL/GenBank/DDBJ databases">
        <title>Genome sequences of Haloplanus aerogenes JCM 16430T.</title>
        <authorList>
            <person name="Kim Y.B."/>
            <person name="Roh S.W."/>
        </authorList>
    </citation>
    <scope>NUCLEOTIDE SEQUENCE [LARGE SCALE GENOMIC DNA]</scope>
    <source>
        <strain evidence="2 5">JCM 16430</strain>
    </source>
</reference>
<dbReference type="AlphaFoldDB" id="A0A3M0DWY6"/>
<dbReference type="EMBL" id="CP034145">
    <property type="protein sequence ID" value="AZH24476.1"/>
    <property type="molecule type" value="Genomic_DNA"/>
</dbReference>
<dbReference type="Pfam" id="PF24167">
    <property type="entry name" value="DUF7411"/>
    <property type="match status" value="1"/>
</dbReference>
<dbReference type="InterPro" id="IPR055834">
    <property type="entry name" value="DUF7411"/>
</dbReference>
<dbReference type="GO" id="GO:0016787">
    <property type="term" value="F:hydrolase activity"/>
    <property type="evidence" value="ECO:0007669"/>
    <property type="project" value="UniProtKB-KW"/>
</dbReference>
<dbReference type="SUPFAM" id="SSF52402">
    <property type="entry name" value="Adenine nucleotide alpha hydrolases-like"/>
    <property type="match status" value="1"/>
</dbReference>
<keyword evidence="5" id="KW-1185">Reference proteome</keyword>
<dbReference type="InterPro" id="IPR014729">
    <property type="entry name" value="Rossmann-like_a/b/a_fold"/>
</dbReference>
<name>A0A3M0DWY6_9EURY</name>